<evidence type="ECO:0000259" key="22">
    <source>
        <dbReference type="Pfam" id="PF04563"/>
    </source>
</evidence>
<dbReference type="GO" id="GO:0000428">
    <property type="term" value="C:DNA-directed RNA polymerase complex"/>
    <property type="evidence" value="ECO:0007669"/>
    <property type="project" value="UniProtKB-KW"/>
</dbReference>
<dbReference type="Gene3D" id="2.40.270.10">
    <property type="entry name" value="DNA-directed RNA polymerase, subunit 2, domain 6"/>
    <property type="match status" value="1"/>
</dbReference>
<evidence type="ECO:0000256" key="7">
    <source>
        <dbReference type="ARBA" id="ARBA00022640"/>
    </source>
</evidence>
<evidence type="ECO:0000256" key="12">
    <source>
        <dbReference type="ARBA" id="ARBA00022833"/>
    </source>
</evidence>
<evidence type="ECO:0000313" key="26">
    <source>
        <dbReference type="EMBL" id="KOB85670.1"/>
    </source>
</evidence>
<evidence type="ECO:0000256" key="6">
    <source>
        <dbReference type="ARBA" id="ARBA00022478"/>
    </source>
</evidence>
<feature type="domain" description="DNA-directed RNA polymerase subunit 2 hybrid-binding" evidence="19">
    <location>
        <begin position="727"/>
        <end position="912"/>
    </location>
</feature>
<dbReference type="InterPro" id="IPR007647">
    <property type="entry name" value="RNA_pol_Rpb2_5"/>
</dbReference>
<dbReference type="Proteomes" id="UP000054282">
    <property type="component" value="Unassembled WGS sequence"/>
</dbReference>
<name>A0A0L7LZH0_PLAF4</name>
<evidence type="ECO:0000256" key="15">
    <source>
        <dbReference type="ARBA" id="ARBA00026088"/>
    </source>
</evidence>
<dbReference type="GO" id="GO:0006351">
    <property type="term" value="P:DNA-templated transcription"/>
    <property type="evidence" value="ECO:0007669"/>
    <property type="project" value="InterPro"/>
</dbReference>
<dbReference type="FunFam" id="3.90.1800.10:FF:000002">
    <property type="entry name" value="DNA-directed RNA polymerase subunit beta"/>
    <property type="match status" value="1"/>
</dbReference>
<reference evidence="27" key="2">
    <citation type="submission" date="2006-09" db="EMBL/GenBank/DDBJ databases">
        <title>The genome sequence of Plasmodium falciparum Dd2.</title>
        <authorList>
            <consortium name="The Broad Institute Genome Sequencing Platform"/>
            <person name="Birren B."/>
            <person name="Lander E."/>
            <person name="Galagan J."/>
            <person name="Nusbaum C."/>
            <person name="Devon K."/>
            <person name="Henn M."/>
            <person name="Jaffe D."/>
            <person name="Butler J."/>
            <person name="Alvarez P."/>
            <person name="Gnerre S."/>
            <person name="Grabherr M."/>
            <person name="Kleber M."/>
            <person name="Mauceli E."/>
            <person name="Brockman W."/>
            <person name="MacCallum I.A."/>
            <person name="Rounsley S."/>
            <person name="Young S."/>
            <person name="LaButti K."/>
            <person name="Pushparaj V."/>
            <person name="DeCaprio D."/>
            <person name="Crawford M."/>
            <person name="Koehrsen M."/>
            <person name="Engels R."/>
            <person name="Montgomery P."/>
            <person name="Pearson M."/>
            <person name="Howarth C."/>
            <person name="Larson L."/>
            <person name="Luoma S."/>
            <person name="White J."/>
            <person name="Kodira C."/>
            <person name="Zeng Q."/>
            <person name="O'Leary S."/>
            <person name="Yandava C."/>
            <person name="Alvarado L."/>
            <person name="Wirth D."/>
            <person name="Volkman S."/>
            <person name="Hartl D."/>
        </authorList>
    </citation>
    <scope>NUCLEOTIDE SEQUENCE [LARGE SCALE GENOMIC DNA]</scope>
</reference>
<feature type="domain" description="RNA polymerase Rpb2" evidence="21">
    <location>
        <begin position="218"/>
        <end position="412"/>
    </location>
</feature>
<feature type="region of interest" description="Disordered" evidence="18">
    <location>
        <begin position="1003"/>
        <end position="1024"/>
    </location>
</feature>
<dbReference type="Gene3D" id="3.90.1800.10">
    <property type="entry name" value="RNA polymerase alpha subunit dimerisation domain"/>
    <property type="match status" value="1"/>
</dbReference>
<dbReference type="InterPro" id="IPR007120">
    <property type="entry name" value="DNA-dir_RNAP_su2_dom"/>
</dbReference>
<dbReference type="InterPro" id="IPR037033">
    <property type="entry name" value="DNA-dir_RNAP_su2_hyb_sf"/>
</dbReference>
<evidence type="ECO:0000256" key="17">
    <source>
        <dbReference type="RuleBase" id="RU363031"/>
    </source>
</evidence>
<keyword evidence="8 17" id="KW-0808">Transferase</keyword>
<dbReference type="InterPro" id="IPR007644">
    <property type="entry name" value="RNA_pol_bsu_protrusion"/>
</dbReference>
<evidence type="ECO:0000256" key="4">
    <source>
        <dbReference type="ARBA" id="ARBA00012418"/>
    </source>
</evidence>
<evidence type="ECO:0000256" key="13">
    <source>
        <dbReference type="ARBA" id="ARBA00022887"/>
    </source>
</evidence>
<evidence type="ECO:0000259" key="25">
    <source>
        <dbReference type="Pfam" id="PF04567"/>
    </source>
</evidence>
<dbReference type="NCBIfam" id="NF007175">
    <property type="entry name" value="PRK09606.1"/>
    <property type="match status" value="1"/>
</dbReference>
<proteinExistence type="inferred from homology"/>
<accession>A0A0L7LZH0</accession>
<keyword evidence="7" id="KW-0934">Plastid</keyword>
<comment type="function">
    <text evidence="1 17">DNA-dependent RNA polymerase catalyzes the transcription of DNA into RNA using the four ribonucleoside triphosphates as substrates.</text>
</comment>
<dbReference type="Gene3D" id="3.90.1100.10">
    <property type="match status" value="2"/>
</dbReference>
<keyword evidence="11" id="KW-0863">Zinc-finger</keyword>
<dbReference type="Pfam" id="PF04563">
    <property type="entry name" value="RNA_pol_Rpb2_1"/>
    <property type="match status" value="1"/>
</dbReference>
<evidence type="ECO:0000259" key="23">
    <source>
        <dbReference type="Pfam" id="PF04565"/>
    </source>
</evidence>
<comment type="subunit">
    <text evidence="15">In plastids the minimal PEP RNA polymerase catalytic core is composed of four subunits: alpha, beta, beta', and beta''. When a (nuclear-encoded) sigma factor is associated with the core the holoenzyme is formed, which can initiate transcription.</text>
</comment>
<feature type="compositionally biased region" description="Low complexity" evidence="18">
    <location>
        <begin position="919"/>
        <end position="942"/>
    </location>
</feature>
<dbReference type="FunFam" id="3.90.1070.20:FF:000002">
    <property type="entry name" value="DNA-directed RNA polymerase subunit beta"/>
    <property type="match status" value="1"/>
</dbReference>
<feature type="domain" description="DNA-directed RNA polymerase subunit 2 hybrid-binding" evidence="19">
    <location>
        <begin position="1024"/>
        <end position="1244"/>
    </location>
</feature>
<dbReference type="InterPro" id="IPR014724">
    <property type="entry name" value="RNA_pol_RPB2_OB-fold"/>
</dbReference>
<sequence>MAVKIEAPYFTNDFVKTEQLSDNDKNPNEQITEDDSWVVIGSFFGSHGLVNQQIESYNDFIEYRMQEIIDEHPKIEIRPQPQYRTDRDENDNIIYSLKFGQLSLDRPFYDEKNLSNKNLWPQEARLRNLTYSSAIYIDIEQSTYIIDEVTKKPVLKEKFIYERINLGRIPLMLKSMFCWTKGLPENEIADMGECSYDQGGYFIVNGGEKVLVAQERMANNFIYVFKKKQPSKFGWVAEIRSQMERSQATSGFSVKMKTRSGGSQYGSNKSGGQLVATLPYIRTEISVGILFRALGCTSDRDILQRIVYDFNDKLMINALRETLEECIEYPTQDVCLDFIGKRGPTVGASREKRILYAKELLRKEVLPHMGTHPGVESKKSYFIGYMINRLLLAELGRIKEDDRDHFGKKRLDIAGPLMASSFSTYFRKMAKDVRRVLQRQIDNNKPFDVAGAIRSCSQITQGMQYQLATGNWGKDKDGKVIRTGVAQVLNRLTYSSCLSHLRRLNTPLGREGKMAKPRQLHNTHWGMICPFETPEGQSVGLVKNLSLMCDISVGTSTNNIYEFLTEWGLESLDEVPPELMKEKVKLFLNGKWVGCFNQIDNLIETLYELRRRCDISPEASIVRDVNSKEIKIFTDSGRAMRPLYVVKNVNGENKLKLTKEHVNNIEKYPETYNWDYLIQEGIIEYIDCEEEETTMISMFIDDLKTGTGYYNNFTHCEIHPSLILGVCASIIPFSDHNQSPRNTYQSAMGKQAMGIYVTNFNIRLDTLAHLLYYPQKPLVCTKVMEYLRFRELPAGINAIVAIMCYTGYNQEDSLIMNQSSIDRGLFRSVFYRTYTSEEKQQGSLIIESFEKPSVRVVKNLKRGDYTKLDDDGLIAPGIRVLGDDIIIGKVSPNIDDEDDIIIEKRNTSSSSIQIYNKDSISNNNSNNSNNNMNNMSNMSNMSNIRSSISSNLSFSSNIGSSNVLDTLPDSPINNTYNNNNNININSSSNNYSLHGAASVTSSTPSSTTIFSSGQTAGSSNSNTKYGTTIVSSTKDDTEIPTLTISSTNVLKQYKKDCSLSLRSNENGVIDTVMLSSNSRGNKFAKVKVRSVRIPQIGDKFASRHGQKGTIGITYRTEDMPFSSLGIFPDIIMNPHAVPSRMTIGHLVECLTGKVAAIEGGEGDATPFSKITVQEISQKLHNLGYEKYGNEMLYNGHNGRMLKSKIFIGPTYYQRLKHMVEDKIHARSRGPLTMITRQPTEGRSRDGGLRFGEMERDCMISHGSAKMLKERLFEESDAYRVHVCDNCGLCCIADINKNAYECTVCNSKTNISQIYLPYACKLLFQELMTMAIYPKLVLEDRYFHLLRYVSYSFLWYLNNQLGVGI</sequence>
<dbReference type="Gene3D" id="3.90.1070.20">
    <property type="match status" value="1"/>
</dbReference>
<feature type="domain" description="RNA polymerase Rpb2" evidence="20">
    <location>
        <begin position="1246"/>
        <end position="1337"/>
    </location>
</feature>
<comment type="catalytic activity">
    <reaction evidence="17">
        <text>RNA(n) + a ribonucleoside 5'-triphosphate = RNA(n+1) + diphosphate</text>
        <dbReference type="Rhea" id="RHEA:21248"/>
        <dbReference type="Rhea" id="RHEA-COMP:14527"/>
        <dbReference type="Rhea" id="RHEA-COMP:17342"/>
        <dbReference type="ChEBI" id="CHEBI:33019"/>
        <dbReference type="ChEBI" id="CHEBI:61557"/>
        <dbReference type="ChEBI" id="CHEBI:140395"/>
        <dbReference type="EC" id="2.7.7.6"/>
    </reaction>
</comment>
<evidence type="ECO:0000256" key="5">
    <source>
        <dbReference type="ARBA" id="ARBA00021955"/>
    </source>
</evidence>
<evidence type="ECO:0000256" key="2">
    <source>
        <dbReference type="ARBA" id="ARBA00004467"/>
    </source>
</evidence>
<feature type="compositionally biased region" description="Polar residues" evidence="18">
    <location>
        <begin position="1013"/>
        <end position="1024"/>
    </location>
</feature>
<evidence type="ECO:0000259" key="21">
    <source>
        <dbReference type="Pfam" id="PF04561"/>
    </source>
</evidence>
<dbReference type="CDD" id="cd00653">
    <property type="entry name" value="RNA_pol_B_RPB2"/>
    <property type="match status" value="1"/>
</dbReference>
<dbReference type="PROSITE" id="PS01166">
    <property type="entry name" value="RNA_POL_BETA"/>
    <property type="match status" value="1"/>
</dbReference>
<dbReference type="KEGG" id="pfd:PFDG_01129"/>
<dbReference type="SUPFAM" id="SSF64484">
    <property type="entry name" value="beta and beta-prime subunits of DNA dependent RNA-polymerase"/>
    <property type="match status" value="2"/>
</dbReference>
<feature type="domain" description="RNA polymerase Rpb2" evidence="25">
    <location>
        <begin position="674"/>
        <end position="720"/>
    </location>
</feature>
<evidence type="ECO:0000256" key="3">
    <source>
        <dbReference type="ARBA" id="ARBA00006835"/>
    </source>
</evidence>
<dbReference type="Pfam" id="PF04560">
    <property type="entry name" value="RNA_pol_Rpb2_7"/>
    <property type="match status" value="1"/>
</dbReference>
<evidence type="ECO:0000256" key="14">
    <source>
        <dbReference type="ARBA" id="ARBA00023163"/>
    </source>
</evidence>
<dbReference type="InterPro" id="IPR015712">
    <property type="entry name" value="DNA-dir_RNA_pol_su2"/>
</dbReference>
<comment type="subcellular location">
    <subcellularLocation>
        <location evidence="2">Plastid</location>
        <location evidence="2">Apicoplast</location>
    </subcellularLocation>
</comment>
<evidence type="ECO:0000259" key="19">
    <source>
        <dbReference type="Pfam" id="PF00562"/>
    </source>
</evidence>
<keyword evidence="9 17" id="KW-0548">Nucleotidyltransferase</keyword>
<dbReference type="Pfam" id="PF04565">
    <property type="entry name" value="RNA_pol_Rpb2_3"/>
    <property type="match status" value="1"/>
</dbReference>
<keyword evidence="6 17" id="KW-0240">DNA-directed RNA polymerase</keyword>
<keyword evidence="10" id="KW-0479">Metal-binding</keyword>
<evidence type="ECO:0000256" key="10">
    <source>
        <dbReference type="ARBA" id="ARBA00022723"/>
    </source>
</evidence>
<evidence type="ECO:0000259" key="24">
    <source>
        <dbReference type="Pfam" id="PF04566"/>
    </source>
</evidence>
<dbReference type="EMBL" id="DS016167">
    <property type="protein sequence ID" value="KOB85670.1"/>
    <property type="molecule type" value="Genomic_DNA"/>
</dbReference>
<dbReference type="InterPro" id="IPR007641">
    <property type="entry name" value="RNA_pol_Rpb2_7"/>
</dbReference>
<dbReference type="OMA" id="CYDRNDS"/>
<organism evidence="26 27">
    <name type="scientific">Plasmodium falciparum (isolate Dd2)</name>
    <dbReference type="NCBI Taxonomy" id="57267"/>
    <lineage>
        <taxon>Eukaryota</taxon>
        <taxon>Sar</taxon>
        <taxon>Alveolata</taxon>
        <taxon>Apicomplexa</taxon>
        <taxon>Aconoidasida</taxon>
        <taxon>Haemosporida</taxon>
        <taxon>Plasmodiidae</taxon>
        <taxon>Plasmodium</taxon>
        <taxon>Plasmodium (Laverania)</taxon>
    </lineage>
</organism>
<dbReference type="InterPro" id="IPR007642">
    <property type="entry name" value="RNA_pol_Rpb2_2"/>
</dbReference>
<evidence type="ECO:0000256" key="1">
    <source>
        <dbReference type="ARBA" id="ARBA00004026"/>
    </source>
</evidence>
<dbReference type="InterPro" id="IPR007645">
    <property type="entry name" value="RNA_pol_Rpb2_3"/>
</dbReference>
<comment type="similarity">
    <text evidence="3 16">Belongs to the RNA polymerase beta chain family.</text>
</comment>
<dbReference type="InterPro" id="IPR007121">
    <property type="entry name" value="RNA_pol_bsu_CS"/>
</dbReference>
<evidence type="ECO:0000256" key="11">
    <source>
        <dbReference type="ARBA" id="ARBA00022771"/>
    </source>
</evidence>
<dbReference type="Pfam" id="PF04561">
    <property type="entry name" value="RNA_pol_Rpb2_2"/>
    <property type="match status" value="1"/>
</dbReference>
<evidence type="ECO:0000256" key="16">
    <source>
        <dbReference type="RuleBase" id="RU000434"/>
    </source>
</evidence>
<keyword evidence="13" id="KW-0933">Apicoplast</keyword>
<dbReference type="Pfam" id="PF00562">
    <property type="entry name" value="RNA_pol_Rpb2_6"/>
    <property type="match status" value="2"/>
</dbReference>
<keyword evidence="12" id="KW-0862">Zinc</keyword>
<gene>
    <name evidence="26" type="ORF">PFDG_01129</name>
</gene>
<dbReference type="GO" id="GO:0032549">
    <property type="term" value="F:ribonucleoside binding"/>
    <property type="evidence" value="ECO:0007669"/>
    <property type="project" value="InterPro"/>
</dbReference>
<evidence type="ECO:0000313" key="27">
    <source>
        <dbReference type="Proteomes" id="UP000054282"/>
    </source>
</evidence>
<feature type="domain" description="RNA polymerase Rpb2" evidence="23">
    <location>
        <begin position="487"/>
        <end position="551"/>
    </location>
</feature>
<dbReference type="SMR" id="A0A0L7LZH0"/>
<evidence type="ECO:0000256" key="8">
    <source>
        <dbReference type="ARBA" id="ARBA00022679"/>
    </source>
</evidence>
<dbReference type="PANTHER" id="PTHR20856">
    <property type="entry name" value="DNA-DIRECTED RNA POLYMERASE I SUBUNIT 2"/>
    <property type="match status" value="1"/>
</dbReference>
<dbReference type="Gene3D" id="2.40.50.150">
    <property type="match status" value="1"/>
</dbReference>
<evidence type="ECO:0000256" key="9">
    <source>
        <dbReference type="ARBA" id="ARBA00022695"/>
    </source>
</evidence>
<dbReference type="GO" id="GO:0008270">
    <property type="term" value="F:zinc ion binding"/>
    <property type="evidence" value="ECO:0007669"/>
    <property type="project" value="UniProtKB-KW"/>
</dbReference>
<feature type="compositionally biased region" description="Low complexity" evidence="18">
    <location>
        <begin position="1003"/>
        <end position="1012"/>
    </location>
</feature>
<dbReference type="EC" id="2.7.7.6" evidence="4 17"/>
<dbReference type="Pfam" id="PF04567">
    <property type="entry name" value="RNA_pol_Rpb2_5"/>
    <property type="match status" value="1"/>
</dbReference>
<feature type="domain" description="RNA polymerase beta subunit protrusion" evidence="22">
    <location>
        <begin position="48"/>
        <end position="461"/>
    </location>
</feature>
<reference evidence="27" key="1">
    <citation type="submission" date="2006-09" db="EMBL/GenBank/DDBJ databases">
        <title>Annotation of Plasmodium falciparum Dd2.</title>
        <authorList>
            <consortium name="The Broad Institute Genome Sequencing Platform"/>
            <person name="Volkman S.K."/>
            <person name="Neafsey D.E."/>
            <person name="Dash A.P."/>
            <person name="Chitnis C.E."/>
            <person name="Hartl D.L."/>
            <person name="Young S.K."/>
            <person name="Zeng Q."/>
            <person name="Koehrsen M."/>
            <person name="Alvarado L."/>
            <person name="Berlin A."/>
            <person name="Borenstein D."/>
            <person name="Chapman S.B."/>
            <person name="Chen Z."/>
            <person name="Engels R."/>
            <person name="Freedman E."/>
            <person name="Gellesch M."/>
            <person name="Goldberg J."/>
            <person name="Griggs A."/>
            <person name="Gujja S."/>
            <person name="Heilman E.R."/>
            <person name="Heiman D.I."/>
            <person name="Howarth C."/>
            <person name="Jen D."/>
            <person name="Larson L."/>
            <person name="Mehta T."/>
            <person name="Neiman D."/>
            <person name="Park D."/>
            <person name="Pearson M."/>
            <person name="Roberts A."/>
            <person name="Saif S."/>
            <person name="Shea T."/>
            <person name="Shenoy N."/>
            <person name="Sisk P."/>
            <person name="Stolte C."/>
            <person name="Sykes S."/>
            <person name="Walk T."/>
            <person name="White J."/>
            <person name="Yandava C."/>
            <person name="Haas B."/>
            <person name="Henn M.R."/>
            <person name="Nusbaum C."/>
            <person name="Birren B."/>
        </authorList>
    </citation>
    <scope>NUCLEOTIDE SEQUENCE [LARGE SCALE GENOMIC DNA]</scope>
</reference>
<protein>
    <recommendedName>
        <fullName evidence="5 17">DNA-directed RNA polymerase subunit beta</fullName>
        <ecNumber evidence="4 17">2.7.7.6</ecNumber>
    </recommendedName>
</protein>
<dbReference type="OrthoDB" id="10248617at2759"/>
<keyword evidence="14 17" id="KW-0804">Transcription</keyword>
<dbReference type="FunFam" id="2.40.270.10:FF:000006">
    <property type="entry name" value="DNA-directed RNA polymerase subunit beta"/>
    <property type="match status" value="1"/>
</dbReference>
<dbReference type="InterPro" id="IPR007646">
    <property type="entry name" value="RNA_pol_Rpb2_4"/>
</dbReference>
<evidence type="ECO:0000259" key="20">
    <source>
        <dbReference type="Pfam" id="PF04560"/>
    </source>
</evidence>
<feature type="domain" description="RNA polymerase Rpb2" evidence="24">
    <location>
        <begin position="587"/>
        <end position="647"/>
    </location>
</feature>
<evidence type="ECO:0000256" key="18">
    <source>
        <dbReference type="SAM" id="MobiDB-lite"/>
    </source>
</evidence>
<dbReference type="Pfam" id="PF04566">
    <property type="entry name" value="RNA_pol_Rpb2_4"/>
    <property type="match status" value="1"/>
</dbReference>
<feature type="region of interest" description="Disordered" evidence="18">
    <location>
        <begin position="918"/>
        <end position="942"/>
    </location>
</feature>
<dbReference type="GO" id="GO:0003899">
    <property type="term" value="F:DNA-directed RNA polymerase activity"/>
    <property type="evidence" value="ECO:0007669"/>
    <property type="project" value="UniProtKB-EC"/>
</dbReference>
<dbReference type="GO" id="GO:0003677">
    <property type="term" value="F:DNA binding"/>
    <property type="evidence" value="ECO:0007669"/>
    <property type="project" value="InterPro"/>
</dbReference>
<dbReference type="GO" id="GO:0020011">
    <property type="term" value="C:apicoplast"/>
    <property type="evidence" value="ECO:0007669"/>
    <property type="project" value="UniProtKB-SubCell"/>
</dbReference>